<dbReference type="Gene3D" id="3.20.20.70">
    <property type="entry name" value="Aldolase class I"/>
    <property type="match status" value="1"/>
</dbReference>
<accession>A0ABY4EN38</accession>
<dbReference type="PROSITE" id="PS00806">
    <property type="entry name" value="ALDOLASE_CLASS_II_2"/>
    <property type="match status" value="1"/>
</dbReference>
<dbReference type="EMBL" id="CP095073">
    <property type="protein sequence ID" value="UOQ45553.1"/>
    <property type="molecule type" value="Genomic_DNA"/>
</dbReference>
<dbReference type="PANTHER" id="PTHR30304:SF0">
    <property type="entry name" value="D-TAGATOSE-1,6-BISPHOSPHATE ALDOLASE SUBUNIT GATY-RELATED"/>
    <property type="match status" value="1"/>
</dbReference>
<organism evidence="5 6">
    <name type="scientific">Halobacillus salinarum</name>
    <dbReference type="NCBI Taxonomy" id="2932257"/>
    <lineage>
        <taxon>Bacteria</taxon>
        <taxon>Bacillati</taxon>
        <taxon>Bacillota</taxon>
        <taxon>Bacilli</taxon>
        <taxon>Bacillales</taxon>
        <taxon>Bacillaceae</taxon>
        <taxon>Halobacillus</taxon>
    </lineage>
</organism>
<dbReference type="NCBIfam" id="TIGR01859">
    <property type="entry name" value="fruc_bis_ald"/>
    <property type="match status" value="1"/>
</dbReference>
<reference evidence="5 6" key="1">
    <citation type="submission" date="2022-04" db="EMBL/GenBank/DDBJ databases">
        <title>Halobacillus sp. isolated from saltern.</title>
        <authorList>
            <person name="Won M."/>
            <person name="Lee C.-M."/>
            <person name="Woen H.-Y."/>
            <person name="Kwon S.-W."/>
        </authorList>
    </citation>
    <scope>NUCLEOTIDE SEQUENCE [LARGE SCALE GENOMIC DNA]</scope>
    <source>
        <strain evidence="5 6">SSBR10-3</strain>
    </source>
</reference>
<dbReference type="Proteomes" id="UP000831787">
    <property type="component" value="Chromosome"/>
</dbReference>
<dbReference type="CDD" id="cd00947">
    <property type="entry name" value="TBP_aldolase_IIB"/>
    <property type="match status" value="1"/>
</dbReference>
<evidence type="ECO:0000256" key="2">
    <source>
        <dbReference type="ARBA" id="ARBA00022723"/>
    </source>
</evidence>
<gene>
    <name evidence="5" type="primary">fba</name>
    <name evidence="5" type="ORF">MUN89_06310</name>
</gene>
<keyword evidence="4 5" id="KW-0456">Lyase</keyword>
<keyword evidence="2" id="KW-0479">Metal-binding</keyword>
<dbReference type="InterPro" id="IPR000771">
    <property type="entry name" value="FBA_II"/>
</dbReference>
<dbReference type="InterPro" id="IPR050246">
    <property type="entry name" value="Class_II_FBP_aldolase"/>
</dbReference>
<keyword evidence="3" id="KW-0862">Zinc</keyword>
<dbReference type="PANTHER" id="PTHR30304">
    <property type="entry name" value="D-TAGATOSE-1,6-BISPHOSPHATE ALDOLASE"/>
    <property type="match status" value="1"/>
</dbReference>
<evidence type="ECO:0000313" key="6">
    <source>
        <dbReference type="Proteomes" id="UP000831787"/>
    </source>
</evidence>
<dbReference type="GO" id="GO:0004332">
    <property type="term" value="F:fructose-bisphosphate aldolase activity"/>
    <property type="evidence" value="ECO:0007669"/>
    <property type="project" value="UniProtKB-EC"/>
</dbReference>
<evidence type="ECO:0000256" key="3">
    <source>
        <dbReference type="ARBA" id="ARBA00022833"/>
    </source>
</evidence>
<evidence type="ECO:0000256" key="1">
    <source>
        <dbReference type="ARBA" id="ARBA00001947"/>
    </source>
</evidence>
<dbReference type="PROSITE" id="PS00602">
    <property type="entry name" value="ALDOLASE_CLASS_II_1"/>
    <property type="match status" value="1"/>
</dbReference>
<dbReference type="InterPro" id="IPR011289">
    <property type="entry name" value="Fruc_bis_ald_class-2"/>
</dbReference>
<comment type="cofactor">
    <cofactor evidence="1">
        <name>Zn(2+)</name>
        <dbReference type="ChEBI" id="CHEBI:29105"/>
    </cofactor>
</comment>
<evidence type="ECO:0000313" key="5">
    <source>
        <dbReference type="EMBL" id="UOQ45553.1"/>
    </source>
</evidence>
<proteinExistence type="predicted"/>
<keyword evidence="6" id="KW-1185">Reference proteome</keyword>
<sequence>MENRAIEVPALVSMKDVLNQAKEGKYAVGQYNINNLESIQAFLEAAEEEEAPVILGASDRLVDHLGGFRTIAAMVKSLIAEMNIRVPVVLHLDHGMSVARCKAAIDAGFSSVMFDGSRSPIEENIAMTKQVVAYAHPKNVSVEAEVGTVGGTEDGLVGGIKYADPKECEQLVREARVDALAAALGSVHGPYQGEPKLGFKEMKQISELTQVPLVLHGGSGIPEYQIQKAIEYGHAKINVNTECIQAWTHALRDVLASDEKVYEPRVIITPAKEAVKQMAISKMKEFHTSRKALHVKSS</sequence>
<dbReference type="RefSeq" id="WP_244712331.1">
    <property type="nucleotide sequence ID" value="NZ_CP095073.1"/>
</dbReference>
<dbReference type="Pfam" id="PF01116">
    <property type="entry name" value="F_bP_aldolase"/>
    <property type="match status" value="1"/>
</dbReference>
<protein>
    <submittedName>
        <fullName evidence="5">Class II fructose-1,6-bisphosphate aldolase</fullName>
        <ecNumber evidence="5">4.1.2.13</ecNumber>
    </submittedName>
</protein>
<dbReference type="PIRSF" id="PIRSF001359">
    <property type="entry name" value="F_bP_aldolase_II"/>
    <property type="match status" value="1"/>
</dbReference>
<dbReference type="NCBIfam" id="TIGR00167">
    <property type="entry name" value="cbbA"/>
    <property type="match status" value="1"/>
</dbReference>
<name>A0ABY4EN38_9BACI</name>
<dbReference type="InterPro" id="IPR013785">
    <property type="entry name" value="Aldolase_TIM"/>
</dbReference>
<evidence type="ECO:0000256" key="4">
    <source>
        <dbReference type="ARBA" id="ARBA00023239"/>
    </source>
</evidence>
<dbReference type="EC" id="4.1.2.13" evidence="5"/>
<dbReference type="SUPFAM" id="SSF51569">
    <property type="entry name" value="Aldolase"/>
    <property type="match status" value="1"/>
</dbReference>